<sequence length="129" mass="13942">MKLNFSEKSLPFLTDALSCCSGVRDCPHAHRAPSTAEPARSPVGASRPSNPEGGGEAILSRPTPRNRAERLGEAAEQRSPPSEAPDAATVGASSTRQFLGHPRPLELSFFSRFPLVLRPENARARRSWP</sequence>
<feature type="region of interest" description="Disordered" evidence="1">
    <location>
        <begin position="24"/>
        <end position="98"/>
    </location>
</feature>
<evidence type="ECO:0000313" key="3">
    <source>
        <dbReference type="Proteomes" id="UP001176941"/>
    </source>
</evidence>
<organism evidence="2 3">
    <name type="scientific">Rangifer tarandus platyrhynchus</name>
    <name type="common">Svalbard reindeer</name>
    <dbReference type="NCBI Taxonomy" id="3082113"/>
    <lineage>
        <taxon>Eukaryota</taxon>
        <taxon>Metazoa</taxon>
        <taxon>Chordata</taxon>
        <taxon>Craniata</taxon>
        <taxon>Vertebrata</taxon>
        <taxon>Euteleostomi</taxon>
        <taxon>Mammalia</taxon>
        <taxon>Eutheria</taxon>
        <taxon>Laurasiatheria</taxon>
        <taxon>Artiodactyla</taxon>
        <taxon>Ruminantia</taxon>
        <taxon>Pecora</taxon>
        <taxon>Cervidae</taxon>
        <taxon>Odocoileinae</taxon>
        <taxon>Rangifer</taxon>
    </lineage>
</organism>
<proteinExistence type="predicted"/>
<name>A0ABN8ZL09_RANTA</name>
<accession>A0ABN8ZL09</accession>
<evidence type="ECO:0000313" key="2">
    <source>
        <dbReference type="EMBL" id="CAI9174608.1"/>
    </source>
</evidence>
<dbReference type="EMBL" id="OX459940">
    <property type="protein sequence ID" value="CAI9174608.1"/>
    <property type="molecule type" value="Genomic_DNA"/>
</dbReference>
<protein>
    <submittedName>
        <fullName evidence="2">Uncharacterized protein</fullName>
    </submittedName>
</protein>
<reference evidence="2" key="1">
    <citation type="submission" date="2023-04" db="EMBL/GenBank/DDBJ databases">
        <authorList>
            <consortium name="ELIXIR-Norway"/>
        </authorList>
    </citation>
    <scope>NUCLEOTIDE SEQUENCE [LARGE SCALE GENOMIC DNA]</scope>
</reference>
<evidence type="ECO:0000256" key="1">
    <source>
        <dbReference type="SAM" id="MobiDB-lite"/>
    </source>
</evidence>
<feature type="compositionally biased region" description="Basic and acidic residues" evidence="1">
    <location>
        <begin position="66"/>
        <end position="76"/>
    </location>
</feature>
<dbReference type="Proteomes" id="UP001176941">
    <property type="component" value="Chromosome 4"/>
</dbReference>
<keyword evidence="3" id="KW-1185">Reference proteome</keyword>
<gene>
    <name evidence="2" type="ORF">MRATA1EN1_LOCUS23570</name>
</gene>